<name>A0A4V1J1Q9_9FUNG</name>
<comment type="similarity">
    <text evidence="2">Belongs to the threonine aldolase family.</text>
</comment>
<feature type="non-terminal residue" evidence="7">
    <location>
        <position position="1"/>
    </location>
</feature>
<dbReference type="GO" id="GO:0008732">
    <property type="term" value="F:L-allo-threonine aldolase activity"/>
    <property type="evidence" value="ECO:0007669"/>
    <property type="project" value="TreeGrafter"/>
</dbReference>
<evidence type="ECO:0000256" key="2">
    <source>
        <dbReference type="ARBA" id="ARBA00006966"/>
    </source>
</evidence>
<dbReference type="EMBL" id="KZ989573">
    <property type="protein sequence ID" value="RKP25919.1"/>
    <property type="molecule type" value="Genomic_DNA"/>
</dbReference>
<accession>A0A4V1J1Q9</accession>
<dbReference type="InterPro" id="IPR001597">
    <property type="entry name" value="ArAA_b-elim_lyase/Thr_aldolase"/>
</dbReference>
<sequence length="362" mass="39533">VTKPTAAMLEAARNCAVGDDVFGEDPTVVALEQRIARLTGKEAGLFCASATMTNQLAIRCHLTQPPHSILCDKRAHIYKYECGGAAFHSQASTTAIMPRNGVHLTAEEIEANLVEEDVHTAPTRLISLENTLNGVIFPWDELSDIHQLARQRSIPLHLDGARLWNASVATGISLQAYGTLFDSISLCISKGMGCPIGSVLVGTKPFIERARWFRKLFGGGWRQAGILASMGLVALEDYGERMALDHLHASQLAEACARHQLACQLPVHTNMLFLDTGARSAAKLAAHLQQHHRILTMPMSRSILRMVVHHQISKQDIDHVIATLPTALSALDADPTEAHNDHEDDDDARAANGTSTAYYYRI</sequence>
<evidence type="ECO:0000256" key="3">
    <source>
        <dbReference type="ARBA" id="ARBA00022898"/>
    </source>
</evidence>
<feature type="modified residue" description="N6-(pyridoxal phosphate)lysine" evidence="5">
    <location>
        <position position="190"/>
    </location>
</feature>
<dbReference type="PIRSF" id="PIRSF017617">
    <property type="entry name" value="Thr_aldolase"/>
    <property type="match status" value="1"/>
</dbReference>
<dbReference type="PANTHER" id="PTHR48097:SF9">
    <property type="entry name" value="L-THREONINE ALDOLASE"/>
    <property type="match status" value="1"/>
</dbReference>
<evidence type="ECO:0000256" key="5">
    <source>
        <dbReference type="PIRSR" id="PIRSR017617-1"/>
    </source>
</evidence>
<feature type="domain" description="Aromatic amino acid beta-eliminating lyase/threonine aldolase" evidence="6">
    <location>
        <begin position="1"/>
        <end position="275"/>
    </location>
</feature>
<protein>
    <submittedName>
        <fullName evidence="7">Pyridoxal phosphate-dependent transferase</fullName>
    </submittedName>
</protein>
<keyword evidence="3" id="KW-0663">Pyridoxal phosphate</keyword>
<evidence type="ECO:0000256" key="1">
    <source>
        <dbReference type="ARBA" id="ARBA00001933"/>
    </source>
</evidence>
<reference evidence="8" key="1">
    <citation type="journal article" date="2018" name="Nat. Microbiol.">
        <title>Leveraging single-cell genomics to expand the fungal tree of life.</title>
        <authorList>
            <person name="Ahrendt S.R."/>
            <person name="Quandt C.A."/>
            <person name="Ciobanu D."/>
            <person name="Clum A."/>
            <person name="Salamov A."/>
            <person name="Andreopoulos B."/>
            <person name="Cheng J.F."/>
            <person name="Woyke T."/>
            <person name="Pelin A."/>
            <person name="Henrissat B."/>
            <person name="Reynolds N.K."/>
            <person name="Benny G.L."/>
            <person name="Smith M.E."/>
            <person name="James T.Y."/>
            <person name="Grigoriev I.V."/>
        </authorList>
    </citation>
    <scope>NUCLEOTIDE SEQUENCE [LARGE SCALE GENOMIC DNA]</scope>
    <source>
        <strain evidence="8">Benny S71-1</strain>
    </source>
</reference>
<evidence type="ECO:0000259" key="6">
    <source>
        <dbReference type="Pfam" id="PF01212"/>
    </source>
</evidence>
<dbReference type="SUPFAM" id="SSF53383">
    <property type="entry name" value="PLP-dependent transferases"/>
    <property type="match status" value="1"/>
</dbReference>
<dbReference type="InterPro" id="IPR015424">
    <property type="entry name" value="PyrdxlP-dep_Trfase"/>
</dbReference>
<keyword evidence="4" id="KW-0456">Lyase</keyword>
<dbReference type="Pfam" id="PF01212">
    <property type="entry name" value="Beta_elim_lyase"/>
    <property type="match status" value="1"/>
</dbReference>
<dbReference type="GO" id="GO:0006567">
    <property type="term" value="P:L-threonine catabolic process"/>
    <property type="evidence" value="ECO:0007669"/>
    <property type="project" value="TreeGrafter"/>
</dbReference>
<proteinExistence type="inferred from homology"/>
<dbReference type="Gene3D" id="3.90.1150.10">
    <property type="entry name" value="Aspartate Aminotransferase, domain 1"/>
    <property type="match status" value="1"/>
</dbReference>
<evidence type="ECO:0000256" key="4">
    <source>
        <dbReference type="ARBA" id="ARBA00023239"/>
    </source>
</evidence>
<evidence type="ECO:0000313" key="7">
    <source>
        <dbReference type="EMBL" id="RKP25919.1"/>
    </source>
</evidence>
<dbReference type="GO" id="GO:0016740">
    <property type="term" value="F:transferase activity"/>
    <property type="evidence" value="ECO:0007669"/>
    <property type="project" value="UniProtKB-KW"/>
</dbReference>
<dbReference type="Gene3D" id="3.40.640.10">
    <property type="entry name" value="Type I PLP-dependent aspartate aminotransferase-like (Major domain)"/>
    <property type="match status" value="1"/>
</dbReference>
<dbReference type="InterPro" id="IPR015422">
    <property type="entry name" value="PyrdxlP-dep_Trfase_small"/>
</dbReference>
<keyword evidence="8" id="KW-1185">Reference proteome</keyword>
<gene>
    <name evidence="7" type="ORF">SYNPS1DRAFT_14963</name>
</gene>
<dbReference type="FunFam" id="3.40.640.10:FF:000030">
    <property type="entry name" value="Low-specificity L-threonine aldolase"/>
    <property type="match status" value="1"/>
</dbReference>
<comment type="cofactor">
    <cofactor evidence="1">
        <name>pyridoxal 5'-phosphate</name>
        <dbReference type="ChEBI" id="CHEBI:597326"/>
    </cofactor>
</comment>
<dbReference type="InterPro" id="IPR023603">
    <property type="entry name" value="Low_specificity_L-TA-like"/>
</dbReference>
<evidence type="ECO:0000313" key="8">
    <source>
        <dbReference type="Proteomes" id="UP000278143"/>
    </source>
</evidence>
<dbReference type="NCBIfam" id="NF041359">
    <property type="entry name" value="GntG_guanitoxin"/>
    <property type="match status" value="1"/>
</dbReference>
<dbReference type="GO" id="GO:0006545">
    <property type="term" value="P:glycine biosynthetic process"/>
    <property type="evidence" value="ECO:0007669"/>
    <property type="project" value="TreeGrafter"/>
</dbReference>
<keyword evidence="7" id="KW-0808">Transferase</keyword>
<dbReference type="InterPro" id="IPR015421">
    <property type="entry name" value="PyrdxlP-dep_Trfase_major"/>
</dbReference>
<dbReference type="OrthoDB" id="10261951at2759"/>
<dbReference type="AlphaFoldDB" id="A0A4V1J1Q9"/>
<dbReference type="GO" id="GO:0005829">
    <property type="term" value="C:cytosol"/>
    <property type="evidence" value="ECO:0007669"/>
    <property type="project" value="TreeGrafter"/>
</dbReference>
<dbReference type="Proteomes" id="UP000278143">
    <property type="component" value="Unassembled WGS sequence"/>
</dbReference>
<dbReference type="PANTHER" id="PTHR48097">
    <property type="entry name" value="L-THREONINE ALDOLASE-RELATED"/>
    <property type="match status" value="1"/>
</dbReference>
<organism evidence="7 8">
    <name type="scientific">Syncephalis pseudoplumigaleata</name>
    <dbReference type="NCBI Taxonomy" id="1712513"/>
    <lineage>
        <taxon>Eukaryota</taxon>
        <taxon>Fungi</taxon>
        <taxon>Fungi incertae sedis</taxon>
        <taxon>Zoopagomycota</taxon>
        <taxon>Zoopagomycotina</taxon>
        <taxon>Zoopagomycetes</taxon>
        <taxon>Zoopagales</taxon>
        <taxon>Piptocephalidaceae</taxon>
        <taxon>Syncephalis</taxon>
    </lineage>
</organism>